<comment type="caution">
    <text evidence="2">The sequence shown here is derived from an EMBL/GenBank/DDBJ whole genome shotgun (WGS) entry which is preliminary data.</text>
</comment>
<dbReference type="Proteomes" id="UP000604117">
    <property type="component" value="Unassembled WGS sequence"/>
</dbReference>
<feature type="compositionally biased region" description="Basic and acidic residues" evidence="1">
    <location>
        <begin position="83"/>
        <end position="92"/>
    </location>
</feature>
<sequence>MSAGVSGIETPRDGTNCSIMDTHRDRKMSRAVAIVSDAARALPAAAGAVRAGRLTGTGTAAAVVAYRVAALTRHVDGPPPSSARDDHSGLST</sequence>
<proteinExistence type="predicted"/>
<gene>
    <name evidence="2" type="ORF">Asi02nite_59740</name>
</gene>
<dbReference type="EMBL" id="BONE01000061">
    <property type="protein sequence ID" value="GIF76456.1"/>
    <property type="molecule type" value="Genomic_DNA"/>
</dbReference>
<evidence type="ECO:0000256" key="1">
    <source>
        <dbReference type="SAM" id="MobiDB-lite"/>
    </source>
</evidence>
<feature type="region of interest" description="Disordered" evidence="1">
    <location>
        <begin position="73"/>
        <end position="92"/>
    </location>
</feature>
<evidence type="ECO:0000313" key="2">
    <source>
        <dbReference type="EMBL" id="GIF76456.1"/>
    </source>
</evidence>
<evidence type="ECO:0000313" key="3">
    <source>
        <dbReference type="Proteomes" id="UP000604117"/>
    </source>
</evidence>
<keyword evidence="3" id="KW-1185">Reference proteome</keyword>
<accession>A0ABQ4CYT7</accession>
<protein>
    <submittedName>
        <fullName evidence="2">Uncharacterized protein</fullName>
    </submittedName>
</protein>
<reference evidence="2 3" key="1">
    <citation type="submission" date="2021-01" db="EMBL/GenBank/DDBJ databases">
        <title>Whole genome shotgun sequence of Asanoa siamensis NBRC 107932.</title>
        <authorList>
            <person name="Komaki H."/>
            <person name="Tamura T."/>
        </authorList>
    </citation>
    <scope>NUCLEOTIDE SEQUENCE [LARGE SCALE GENOMIC DNA]</scope>
    <source>
        <strain evidence="2 3">NBRC 107932</strain>
    </source>
</reference>
<feature type="region of interest" description="Disordered" evidence="1">
    <location>
        <begin position="1"/>
        <end position="23"/>
    </location>
</feature>
<organism evidence="2 3">
    <name type="scientific">Asanoa siamensis</name>
    <dbReference type="NCBI Taxonomy" id="926357"/>
    <lineage>
        <taxon>Bacteria</taxon>
        <taxon>Bacillati</taxon>
        <taxon>Actinomycetota</taxon>
        <taxon>Actinomycetes</taxon>
        <taxon>Micromonosporales</taxon>
        <taxon>Micromonosporaceae</taxon>
        <taxon>Asanoa</taxon>
    </lineage>
</organism>
<name>A0ABQ4CYT7_9ACTN</name>